<dbReference type="SUPFAM" id="SSF56601">
    <property type="entry name" value="beta-lactamase/transpeptidase-like"/>
    <property type="match status" value="1"/>
</dbReference>
<dbReference type="Gene3D" id="1.10.3810.10">
    <property type="entry name" value="Biosynthetic peptidoglycan transglycosylase-like"/>
    <property type="match status" value="1"/>
</dbReference>
<comment type="catalytic activity">
    <reaction evidence="8">
        <text>[GlcNAc-(1-&gt;4)-Mur2Ac(oyl-L-Ala-gamma-D-Glu-L-Lys-D-Ala-D-Ala)](n)-di-trans,octa-cis-undecaprenyl diphosphate + beta-D-GlcNAc-(1-&gt;4)-Mur2Ac(oyl-L-Ala-gamma-D-Glu-L-Lys-D-Ala-D-Ala)-di-trans,octa-cis-undecaprenyl diphosphate = [GlcNAc-(1-&gt;4)-Mur2Ac(oyl-L-Ala-gamma-D-Glu-L-Lys-D-Ala-D-Ala)](n+1)-di-trans,octa-cis-undecaprenyl diphosphate + di-trans,octa-cis-undecaprenyl diphosphate + H(+)</text>
        <dbReference type="Rhea" id="RHEA:23708"/>
        <dbReference type="Rhea" id="RHEA-COMP:9602"/>
        <dbReference type="Rhea" id="RHEA-COMP:9603"/>
        <dbReference type="ChEBI" id="CHEBI:15378"/>
        <dbReference type="ChEBI" id="CHEBI:58405"/>
        <dbReference type="ChEBI" id="CHEBI:60033"/>
        <dbReference type="ChEBI" id="CHEBI:78435"/>
        <dbReference type="EC" id="2.4.99.28"/>
    </reaction>
</comment>
<evidence type="ECO:0000259" key="11">
    <source>
        <dbReference type="Pfam" id="PF00905"/>
    </source>
</evidence>
<keyword evidence="6" id="KW-0511">Multifunctional enzyme</keyword>
<protein>
    <submittedName>
        <fullName evidence="13">Penicillin-binding protein</fullName>
    </submittedName>
</protein>
<accession>A0A5M3T9R8</accession>
<keyword evidence="4" id="KW-0808">Transferase</keyword>
<keyword evidence="10" id="KW-0812">Transmembrane</keyword>
<organism evidence="13 14">
    <name type="scientific">Limnospira platensis NIES-46</name>
    <dbReference type="NCBI Taxonomy" id="1236695"/>
    <lineage>
        <taxon>Bacteria</taxon>
        <taxon>Bacillati</taxon>
        <taxon>Cyanobacteriota</taxon>
        <taxon>Cyanophyceae</taxon>
        <taxon>Oscillatoriophycideae</taxon>
        <taxon>Oscillatoriales</taxon>
        <taxon>Sirenicapillariaceae</taxon>
        <taxon>Limnospira</taxon>
    </lineage>
</organism>
<comment type="caution">
    <text evidence="13">The sequence shown here is derived from an EMBL/GenBank/DDBJ whole genome shotgun (WGS) entry which is preliminary data.</text>
</comment>
<evidence type="ECO:0000256" key="1">
    <source>
        <dbReference type="ARBA" id="ARBA00022645"/>
    </source>
</evidence>
<sequence>MTEFSPKITDESRDSQNTIPPTSVLHQDSEAIAPPPPSETPQGGGPHRRIIRRWQWKPRPKLWIGVGIITIAGSAIALAAYHFHRLEQSLPEISDLSAYNRDGTLTIQAADGTIIMQTGPSTREQVSLDRIPEQLLQAFIAIEDRRFYEHRGIDYQGIIRALSANVMATGVVQGGSTITQQLARMVFLDHERSLTRKLREALLAQKLEKTLTKEEILERYLNLVYLGSGAYGVADAAWVYFSKPVEQLTLSEMATLAGLPPAPSQYSPLVNLDLATERRNVVLRRMQEMGMISENRANLLIQSDLVVNPSPHKRLQVKAPYFANFIQKQLPLYVSSEALEIGGLVVETSLNLQWQEIAEQVVKEAVEIDGRAAGFDQAALVAIDPTTGEVKAMVGGANYGESQFNRVTQAQRQPGSTFKGLVYAAAIAAGFSPYDSYNDEPYRVDGYRPQNYGNRYGGWRSMLNALSNSTNVIAVRVLIDVGFEPVISLSTSMGIKSELQPTYSLALGAYEVNLLELTNAYGTLAAQGQYIPAHGIRRVINQKGETIYQAQFTPKQVLDPDSTAITTWMLTHVVRNGTGGSAYLADRDVAGKTGTSEQARDLWFIGYIPQLVTGVWLGNDNNDRTWGASSTAAFNWREFMKRVVEDLPVEEFPQLPDLDSHQGTIKAQPHQPKWVQTGPAAIRRDDDDYHKHINNSSDYGNDGYYY</sequence>
<dbReference type="InterPro" id="IPR001264">
    <property type="entry name" value="Glyco_trans_51"/>
</dbReference>
<evidence type="ECO:0000256" key="9">
    <source>
        <dbReference type="SAM" id="MobiDB-lite"/>
    </source>
</evidence>
<dbReference type="Gene3D" id="3.40.710.10">
    <property type="entry name" value="DD-peptidase/beta-lactamase superfamily"/>
    <property type="match status" value="1"/>
</dbReference>
<evidence type="ECO:0000256" key="5">
    <source>
        <dbReference type="ARBA" id="ARBA00022801"/>
    </source>
</evidence>
<keyword evidence="2" id="KW-0645">Protease</keyword>
<evidence type="ECO:0000256" key="7">
    <source>
        <dbReference type="ARBA" id="ARBA00034000"/>
    </source>
</evidence>
<evidence type="ECO:0000313" key="13">
    <source>
        <dbReference type="EMBL" id="GCE96443.1"/>
    </source>
</evidence>
<name>A0A5M3T9R8_LIMPL</name>
<keyword evidence="10" id="KW-0472">Membrane</keyword>
<dbReference type="InterPro" id="IPR023346">
    <property type="entry name" value="Lysozyme-like_dom_sf"/>
</dbReference>
<keyword evidence="14" id="KW-1185">Reference proteome</keyword>
<dbReference type="Pfam" id="PF00905">
    <property type="entry name" value="Transpeptidase"/>
    <property type="match status" value="1"/>
</dbReference>
<proteinExistence type="predicted"/>
<feature type="compositionally biased region" description="Polar residues" evidence="9">
    <location>
        <begin position="15"/>
        <end position="26"/>
    </location>
</feature>
<feature type="region of interest" description="Disordered" evidence="9">
    <location>
        <begin position="1"/>
        <end position="47"/>
    </location>
</feature>
<evidence type="ECO:0000256" key="8">
    <source>
        <dbReference type="ARBA" id="ARBA00049902"/>
    </source>
</evidence>
<keyword evidence="1" id="KW-0121">Carboxypeptidase</keyword>
<evidence type="ECO:0000259" key="12">
    <source>
        <dbReference type="Pfam" id="PF00912"/>
    </source>
</evidence>
<keyword evidence="3" id="KW-0328">Glycosyltransferase</keyword>
<comment type="catalytic activity">
    <reaction evidence="7">
        <text>Preferential cleavage: (Ac)2-L-Lys-D-Ala-|-D-Ala. Also transpeptidation of peptidyl-alanyl moieties that are N-acyl substituents of D-alanine.</text>
        <dbReference type="EC" id="3.4.16.4"/>
    </reaction>
</comment>
<evidence type="ECO:0000256" key="10">
    <source>
        <dbReference type="SAM" id="Phobius"/>
    </source>
</evidence>
<feature type="transmembrane region" description="Helical" evidence="10">
    <location>
        <begin position="62"/>
        <end position="83"/>
    </location>
</feature>
<evidence type="ECO:0000256" key="3">
    <source>
        <dbReference type="ARBA" id="ARBA00022676"/>
    </source>
</evidence>
<dbReference type="GeneID" id="301685244"/>
<dbReference type="Proteomes" id="UP000326169">
    <property type="component" value="Unassembled WGS sequence"/>
</dbReference>
<feature type="domain" description="Glycosyl transferase family 51" evidence="12">
    <location>
        <begin position="112"/>
        <end position="287"/>
    </location>
</feature>
<dbReference type="InterPro" id="IPR050396">
    <property type="entry name" value="Glycosyltr_51/Transpeptidase"/>
</dbReference>
<keyword evidence="5" id="KW-0378">Hydrolase</keyword>
<dbReference type="RefSeq" id="WP_006619292.1">
    <property type="nucleotide sequence ID" value="NZ_BIMW01000191.1"/>
</dbReference>
<dbReference type="InterPro" id="IPR036950">
    <property type="entry name" value="PBP_transglycosylase"/>
</dbReference>
<evidence type="ECO:0000256" key="6">
    <source>
        <dbReference type="ARBA" id="ARBA00023268"/>
    </source>
</evidence>
<dbReference type="InterPro" id="IPR012338">
    <property type="entry name" value="Beta-lactam/transpept-like"/>
</dbReference>
<reference evidence="13 14" key="1">
    <citation type="journal article" date="2019" name="J Genomics">
        <title>The Draft Genome of a Hydrogen-producing Cyanobacterium, Arthrospira platensis NIES-46.</title>
        <authorList>
            <person name="Suzuki S."/>
            <person name="Yamaguchi H."/>
            <person name="Kawachi M."/>
        </authorList>
    </citation>
    <scope>NUCLEOTIDE SEQUENCE [LARGE SCALE GENOMIC DNA]</scope>
    <source>
        <strain evidence="13 14">NIES-46</strain>
    </source>
</reference>
<dbReference type="Pfam" id="PF00912">
    <property type="entry name" value="Transgly"/>
    <property type="match status" value="1"/>
</dbReference>
<evidence type="ECO:0000256" key="4">
    <source>
        <dbReference type="ARBA" id="ARBA00022679"/>
    </source>
</evidence>
<feature type="domain" description="Penicillin-binding protein transpeptidase" evidence="11">
    <location>
        <begin position="379"/>
        <end position="618"/>
    </location>
</feature>
<dbReference type="PANTHER" id="PTHR32282:SF31">
    <property type="entry name" value="PEPTIDOGLYCAN GLYCOSYLTRANSFERASE"/>
    <property type="match status" value="1"/>
</dbReference>
<evidence type="ECO:0000313" key="14">
    <source>
        <dbReference type="Proteomes" id="UP000326169"/>
    </source>
</evidence>
<evidence type="ECO:0000256" key="2">
    <source>
        <dbReference type="ARBA" id="ARBA00022670"/>
    </source>
</evidence>
<dbReference type="SUPFAM" id="SSF53955">
    <property type="entry name" value="Lysozyme-like"/>
    <property type="match status" value="1"/>
</dbReference>
<dbReference type="InterPro" id="IPR001460">
    <property type="entry name" value="PCN-bd_Tpept"/>
</dbReference>
<dbReference type="PANTHER" id="PTHR32282">
    <property type="entry name" value="BINDING PROTEIN TRANSPEPTIDASE, PUTATIVE-RELATED"/>
    <property type="match status" value="1"/>
</dbReference>
<gene>
    <name evidence="13" type="ORF">NIES46_45150</name>
</gene>
<dbReference type="EMBL" id="BIMW01000191">
    <property type="protein sequence ID" value="GCE96443.1"/>
    <property type="molecule type" value="Genomic_DNA"/>
</dbReference>
<keyword evidence="10" id="KW-1133">Transmembrane helix</keyword>
<dbReference type="NCBIfam" id="TIGR02074">
    <property type="entry name" value="PBP_1a_fam"/>
    <property type="match status" value="1"/>
</dbReference>